<protein>
    <submittedName>
        <fullName evidence="1">Uncharacterized protein</fullName>
    </submittedName>
</protein>
<comment type="caution">
    <text evidence="1">The sequence shown here is derived from an EMBL/GenBank/DDBJ whole genome shotgun (WGS) entry which is preliminary data.</text>
</comment>
<proteinExistence type="predicted"/>
<evidence type="ECO:0000313" key="1">
    <source>
        <dbReference type="EMBL" id="KAJ8786296.1"/>
    </source>
</evidence>
<dbReference type="AlphaFoldDB" id="A0AB34H0H6"/>
<dbReference type="EMBL" id="JAIQCJ010001992">
    <property type="protein sequence ID" value="KAJ8786296.1"/>
    <property type="molecule type" value="Genomic_DNA"/>
</dbReference>
<dbReference type="Proteomes" id="UP001159641">
    <property type="component" value="Unassembled WGS sequence"/>
</dbReference>
<sequence length="108" mass="11807">MGLQMVPREQALPDLSTARLLSKAHTCSEDIRPNGTMVLADPNGHSPRLQHTRDQICLPGFAGMIISETEGQMSPTLHPDHIFLESVGQTTCQTFQIIETSFLATGSF</sequence>
<evidence type="ECO:0000313" key="2">
    <source>
        <dbReference type="Proteomes" id="UP001159641"/>
    </source>
</evidence>
<accession>A0AB34H0H6</accession>
<reference evidence="1 2" key="1">
    <citation type="submission" date="2022-11" db="EMBL/GenBank/DDBJ databases">
        <title>Whole genome sequence of Eschrichtius robustus ER-17-0199.</title>
        <authorList>
            <person name="Bruniche-Olsen A."/>
            <person name="Black A.N."/>
            <person name="Fields C.J."/>
            <person name="Walden K."/>
            <person name="Dewoody J.A."/>
        </authorList>
    </citation>
    <scope>NUCLEOTIDE SEQUENCE [LARGE SCALE GENOMIC DNA]</scope>
    <source>
        <strain evidence="1">ER-17-0199</strain>
        <tissue evidence="1">Blubber</tissue>
    </source>
</reference>
<gene>
    <name evidence="1" type="ORF">J1605_006271</name>
</gene>
<organism evidence="1 2">
    <name type="scientific">Eschrichtius robustus</name>
    <name type="common">California gray whale</name>
    <name type="synonym">Eschrichtius gibbosus</name>
    <dbReference type="NCBI Taxonomy" id="9764"/>
    <lineage>
        <taxon>Eukaryota</taxon>
        <taxon>Metazoa</taxon>
        <taxon>Chordata</taxon>
        <taxon>Craniata</taxon>
        <taxon>Vertebrata</taxon>
        <taxon>Euteleostomi</taxon>
        <taxon>Mammalia</taxon>
        <taxon>Eutheria</taxon>
        <taxon>Laurasiatheria</taxon>
        <taxon>Artiodactyla</taxon>
        <taxon>Whippomorpha</taxon>
        <taxon>Cetacea</taxon>
        <taxon>Mysticeti</taxon>
        <taxon>Eschrichtiidae</taxon>
        <taxon>Eschrichtius</taxon>
    </lineage>
</organism>
<name>A0AB34H0H6_ESCRO</name>
<keyword evidence="2" id="KW-1185">Reference proteome</keyword>